<feature type="DNA-binding region" description="H-T-H motif" evidence="4">
    <location>
        <begin position="45"/>
        <end position="64"/>
    </location>
</feature>
<dbReference type="SUPFAM" id="SSF46689">
    <property type="entry name" value="Homeodomain-like"/>
    <property type="match status" value="1"/>
</dbReference>
<protein>
    <submittedName>
        <fullName evidence="7">TetR family transcriptional regulator</fullName>
    </submittedName>
</protein>
<dbReference type="PROSITE" id="PS50977">
    <property type="entry name" value="HTH_TETR_2"/>
    <property type="match status" value="1"/>
</dbReference>
<feature type="compositionally biased region" description="Basic and acidic residues" evidence="5">
    <location>
        <begin position="215"/>
        <end position="224"/>
    </location>
</feature>
<dbReference type="InterPro" id="IPR036271">
    <property type="entry name" value="Tet_transcr_reg_TetR-rel_C_sf"/>
</dbReference>
<keyword evidence="2 4" id="KW-0238">DNA-binding</keyword>
<dbReference type="AlphaFoldDB" id="A0A426S2X7"/>
<evidence type="ECO:0000256" key="4">
    <source>
        <dbReference type="PROSITE-ProRule" id="PRU00335"/>
    </source>
</evidence>
<dbReference type="InterPro" id="IPR001647">
    <property type="entry name" value="HTH_TetR"/>
</dbReference>
<organism evidence="7 8">
    <name type="scientific">Streptomyces griseofuscus</name>
    <dbReference type="NCBI Taxonomy" id="146922"/>
    <lineage>
        <taxon>Bacteria</taxon>
        <taxon>Bacillati</taxon>
        <taxon>Actinomycetota</taxon>
        <taxon>Actinomycetes</taxon>
        <taxon>Kitasatosporales</taxon>
        <taxon>Streptomycetaceae</taxon>
        <taxon>Streptomyces</taxon>
    </lineage>
</organism>
<dbReference type="PANTHER" id="PTHR30055">
    <property type="entry name" value="HTH-TYPE TRANSCRIPTIONAL REGULATOR RUTR"/>
    <property type="match status" value="1"/>
</dbReference>
<dbReference type="PANTHER" id="PTHR30055:SF234">
    <property type="entry name" value="HTH-TYPE TRANSCRIPTIONAL REGULATOR BETI"/>
    <property type="match status" value="1"/>
</dbReference>
<accession>A0A426S2X7</accession>
<dbReference type="Proteomes" id="UP000276379">
    <property type="component" value="Unassembled WGS sequence"/>
</dbReference>
<evidence type="ECO:0000256" key="5">
    <source>
        <dbReference type="SAM" id="MobiDB-lite"/>
    </source>
</evidence>
<evidence type="ECO:0000256" key="3">
    <source>
        <dbReference type="ARBA" id="ARBA00023163"/>
    </source>
</evidence>
<reference evidence="7 8" key="1">
    <citation type="submission" date="2017-10" db="EMBL/GenBank/DDBJ databases">
        <title>Draft genome of actinobacteria isolated from guarana (Paullinia cupana (Mart.) Ducke.</title>
        <authorList>
            <person name="Siqueira K.A."/>
            <person name="Liotti R.G."/>
            <person name="Mendes T.A."/>
            <person name="Soares M.A."/>
        </authorList>
    </citation>
    <scope>NUCLEOTIDE SEQUENCE [LARGE SCALE GENOMIC DNA]</scope>
    <source>
        <strain evidence="7 8">199</strain>
    </source>
</reference>
<evidence type="ECO:0000313" key="8">
    <source>
        <dbReference type="Proteomes" id="UP000276379"/>
    </source>
</evidence>
<dbReference type="GO" id="GO:0000976">
    <property type="term" value="F:transcription cis-regulatory region binding"/>
    <property type="evidence" value="ECO:0007669"/>
    <property type="project" value="TreeGrafter"/>
</dbReference>
<dbReference type="InterPro" id="IPR050109">
    <property type="entry name" value="HTH-type_TetR-like_transc_reg"/>
</dbReference>
<proteinExistence type="predicted"/>
<comment type="caution">
    <text evidence="7">The sequence shown here is derived from an EMBL/GenBank/DDBJ whole genome shotgun (WGS) entry which is preliminary data.</text>
</comment>
<dbReference type="Pfam" id="PF00440">
    <property type="entry name" value="TetR_N"/>
    <property type="match status" value="1"/>
</dbReference>
<evidence type="ECO:0000313" key="7">
    <source>
        <dbReference type="EMBL" id="RRQ83815.1"/>
    </source>
</evidence>
<dbReference type="GO" id="GO:0003700">
    <property type="term" value="F:DNA-binding transcription factor activity"/>
    <property type="evidence" value="ECO:0007669"/>
    <property type="project" value="TreeGrafter"/>
</dbReference>
<dbReference type="EMBL" id="PDES01000011">
    <property type="protein sequence ID" value="RRQ83815.1"/>
    <property type="molecule type" value="Genomic_DNA"/>
</dbReference>
<sequence>MNTSPAEGARARPLGRRGRNKIKIKERLYTAALGLFAEQGYDQTSVDEIAERADVARGTFFNHFPRKEDLIGTLGERRRERLVSIMADAFPDRTGAADRLRRCMTVLGHINEEEHDRTAAMLVAWVKADRPLREGPYVAELFAEIVEDGRRTGELREDVIPQQVGNVLRDIYLGTLYRWFREAENEPEGRLEQELMASELLLNGIVTRPCPHSSPSDRTRRPPDPRSGTLWVEPRLRSSGDRAPLS</sequence>
<evidence type="ECO:0000259" key="6">
    <source>
        <dbReference type="PROSITE" id="PS50977"/>
    </source>
</evidence>
<evidence type="ECO:0000256" key="1">
    <source>
        <dbReference type="ARBA" id="ARBA00023015"/>
    </source>
</evidence>
<dbReference type="SUPFAM" id="SSF48498">
    <property type="entry name" value="Tetracyclin repressor-like, C-terminal domain"/>
    <property type="match status" value="1"/>
</dbReference>
<dbReference type="InterPro" id="IPR009057">
    <property type="entry name" value="Homeodomain-like_sf"/>
</dbReference>
<name>A0A426S2X7_9ACTN</name>
<keyword evidence="8" id="KW-1185">Reference proteome</keyword>
<evidence type="ECO:0000256" key="2">
    <source>
        <dbReference type="ARBA" id="ARBA00023125"/>
    </source>
</evidence>
<keyword evidence="3" id="KW-0804">Transcription</keyword>
<feature type="region of interest" description="Disordered" evidence="5">
    <location>
        <begin position="206"/>
        <end position="246"/>
    </location>
</feature>
<dbReference type="RefSeq" id="WP_125214332.1">
    <property type="nucleotide sequence ID" value="NZ_PDES01000011.1"/>
</dbReference>
<keyword evidence="1" id="KW-0805">Transcription regulation</keyword>
<dbReference type="PRINTS" id="PR00455">
    <property type="entry name" value="HTHTETR"/>
</dbReference>
<gene>
    <name evidence="7" type="ORF">CQW44_25425</name>
</gene>
<dbReference type="Gene3D" id="1.10.357.10">
    <property type="entry name" value="Tetracycline Repressor, domain 2"/>
    <property type="match status" value="1"/>
</dbReference>
<feature type="domain" description="HTH tetR-type" evidence="6">
    <location>
        <begin position="22"/>
        <end position="82"/>
    </location>
</feature>